<feature type="transmembrane region" description="Helical" evidence="1">
    <location>
        <begin position="6"/>
        <end position="23"/>
    </location>
</feature>
<accession>A0A0G0VE04</accession>
<dbReference type="EMBL" id="LBZL01000009">
    <property type="protein sequence ID" value="KKR70280.1"/>
    <property type="molecule type" value="Genomic_DNA"/>
</dbReference>
<dbReference type="Proteomes" id="UP000034452">
    <property type="component" value="Unassembled WGS sequence"/>
</dbReference>
<evidence type="ECO:0000313" key="3">
    <source>
        <dbReference type="Proteomes" id="UP000034452"/>
    </source>
</evidence>
<comment type="caution">
    <text evidence="2">The sequence shown here is derived from an EMBL/GenBank/DDBJ whole genome shotgun (WGS) entry which is preliminary data.</text>
</comment>
<keyword evidence="1" id="KW-0812">Transmembrane</keyword>
<sequence>MSKTTIISLVVVGVLVVGGYFVFGNKSANDIQDVNDEMDTEQEQTAMPSGRKMAFSEFLRQGGAYKCEISQNVNDTETKGITYINDGMIRGEYSTKIQNMDVASTIIVRDDYTYSWTSALPNTGFKIKMDANATGSASVNNPSSYGFNAEQIGDYNCESWIPDLSKFAVPTNITFTELETK</sequence>
<keyword evidence="1" id="KW-1133">Transmembrane helix</keyword>
<keyword evidence="1" id="KW-0472">Membrane</keyword>
<dbReference type="AlphaFoldDB" id="A0A0G0VE04"/>
<proteinExistence type="predicted"/>
<protein>
    <submittedName>
        <fullName evidence="2">Uncharacterized protein</fullName>
    </submittedName>
</protein>
<reference evidence="2 3" key="1">
    <citation type="journal article" date="2015" name="Nature">
        <title>rRNA introns, odd ribosomes, and small enigmatic genomes across a large radiation of phyla.</title>
        <authorList>
            <person name="Brown C.T."/>
            <person name="Hug L.A."/>
            <person name="Thomas B.C."/>
            <person name="Sharon I."/>
            <person name="Castelle C.J."/>
            <person name="Singh A."/>
            <person name="Wilkins M.J."/>
            <person name="Williams K.H."/>
            <person name="Banfield J.F."/>
        </authorList>
    </citation>
    <scope>NUCLEOTIDE SEQUENCE [LARGE SCALE GENOMIC DNA]</scope>
</reference>
<evidence type="ECO:0000313" key="2">
    <source>
        <dbReference type="EMBL" id="KKR70280.1"/>
    </source>
</evidence>
<name>A0A0G0VE04_9BACT</name>
<evidence type="ECO:0000256" key="1">
    <source>
        <dbReference type="SAM" id="Phobius"/>
    </source>
</evidence>
<gene>
    <name evidence="2" type="ORF">UU13_C0009G0009</name>
</gene>
<organism evidence="2 3">
    <name type="scientific">Candidatus Nomurabacteria bacterium GW2011_GWB1_40_7</name>
    <dbReference type="NCBI Taxonomy" id="1618744"/>
    <lineage>
        <taxon>Bacteria</taxon>
        <taxon>Candidatus Nomuraibacteriota</taxon>
    </lineage>
</organism>